<dbReference type="PANTHER" id="PTHR43139:SF61">
    <property type="entry name" value="ALPHA_BETA-HYDROLASES SUPERFAMILY PROTEIN"/>
    <property type="match status" value="1"/>
</dbReference>
<keyword evidence="2" id="KW-1185">Reference proteome</keyword>
<protein>
    <recommendedName>
        <fullName evidence="3">AB hydrolase-1 domain-containing protein</fullName>
    </recommendedName>
</protein>
<dbReference type="AlphaFoldDB" id="A0AAQ3QFH4"/>
<evidence type="ECO:0000313" key="2">
    <source>
        <dbReference type="Proteomes" id="UP001327560"/>
    </source>
</evidence>
<sequence length="147" mass="16158">MVLVHGFATEGILTWYVPDLFIFEGSTTDAADRSRGFQVECLAVALYQLGVERCTAVGFSYGGMVAFSYGGMVAFKMAELRPDLVTPLVISRSVYAMTDSISKAMLSELRFASSSELLFPQPATSFARPTSMQCLLSLYDALWNEHI</sequence>
<proteinExistence type="predicted"/>
<evidence type="ECO:0000313" key="1">
    <source>
        <dbReference type="EMBL" id="WOL07516.1"/>
    </source>
</evidence>
<reference evidence="1 2" key="1">
    <citation type="submission" date="2023-10" db="EMBL/GenBank/DDBJ databases">
        <title>Chromosome-scale genome assembly provides insights into flower coloration mechanisms of Canna indica.</title>
        <authorList>
            <person name="Li C."/>
        </authorList>
    </citation>
    <scope>NUCLEOTIDE SEQUENCE [LARGE SCALE GENOMIC DNA]</scope>
    <source>
        <tissue evidence="1">Flower</tissue>
    </source>
</reference>
<dbReference type="InterPro" id="IPR029058">
    <property type="entry name" value="AB_hydrolase_fold"/>
</dbReference>
<organism evidence="1 2">
    <name type="scientific">Canna indica</name>
    <name type="common">Indian-shot</name>
    <dbReference type="NCBI Taxonomy" id="4628"/>
    <lineage>
        <taxon>Eukaryota</taxon>
        <taxon>Viridiplantae</taxon>
        <taxon>Streptophyta</taxon>
        <taxon>Embryophyta</taxon>
        <taxon>Tracheophyta</taxon>
        <taxon>Spermatophyta</taxon>
        <taxon>Magnoliopsida</taxon>
        <taxon>Liliopsida</taxon>
        <taxon>Zingiberales</taxon>
        <taxon>Cannaceae</taxon>
        <taxon>Canna</taxon>
    </lineage>
</organism>
<evidence type="ECO:0008006" key="3">
    <source>
        <dbReference type="Google" id="ProtNLM"/>
    </source>
</evidence>
<gene>
    <name evidence="1" type="ORF">Cni_G16259</name>
</gene>
<dbReference type="Gene3D" id="3.40.50.1820">
    <property type="entry name" value="alpha/beta hydrolase"/>
    <property type="match status" value="1"/>
</dbReference>
<name>A0AAQ3QFH4_9LILI</name>
<dbReference type="PANTHER" id="PTHR43139">
    <property type="entry name" value="SI:DKEY-122A22.2"/>
    <property type="match status" value="1"/>
</dbReference>
<accession>A0AAQ3QFH4</accession>
<dbReference type="InterPro" id="IPR052370">
    <property type="entry name" value="Meta-cleavage_hydrolase"/>
</dbReference>
<dbReference type="Proteomes" id="UP001327560">
    <property type="component" value="Chromosome 5"/>
</dbReference>
<dbReference type="EMBL" id="CP136894">
    <property type="protein sequence ID" value="WOL07516.1"/>
    <property type="molecule type" value="Genomic_DNA"/>
</dbReference>
<dbReference type="SUPFAM" id="SSF53474">
    <property type="entry name" value="alpha/beta-Hydrolases"/>
    <property type="match status" value="1"/>
</dbReference>